<evidence type="ECO:0000256" key="1">
    <source>
        <dbReference type="ARBA" id="ARBA00004141"/>
    </source>
</evidence>
<protein>
    <recommendedName>
        <fullName evidence="7">Rhodopsin domain-containing protein</fullName>
    </recommendedName>
</protein>
<feature type="transmembrane region" description="Helical" evidence="6">
    <location>
        <begin position="148"/>
        <end position="169"/>
    </location>
</feature>
<feature type="transmembrane region" description="Helical" evidence="6">
    <location>
        <begin position="116"/>
        <end position="136"/>
    </location>
</feature>
<evidence type="ECO:0000256" key="2">
    <source>
        <dbReference type="ARBA" id="ARBA00022692"/>
    </source>
</evidence>
<dbReference type="STRING" id="104259.A0A0F7V9I9"/>
<feature type="transmembrane region" description="Helical" evidence="6">
    <location>
        <begin position="189"/>
        <end position="214"/>
    </location>
</feature>
<keyword evidence="4 6" id="KW-0472">Membrane</keyword>
<evidence type="ECO:0000256" key="4">
    <source>
        <dbReference type="ARBA" id="ARBA00023136"/>
    </source>
</evidence>
<evidence type="ECO:0000256" key="3">
    <source>
        <dbReference type="ARBA" id="ARBA00022989"/>
    </source>
</evidence>
<sequence length="308" mass="34883">MESGLDLMAFSTRYTRETKRADIRESAHWSRTLISIAVTFVAMATISFLLRLWSRQKTKWKLALEDVLMGVGLVFSYLLSACVIIAACNGVGYNIWALPRQTQGRVGLVFWLGQKFWVLSHVFVKLSIILLIRRLLYIAGNWQKVTSGLILFTIAWGITTIVGNALQCLPPRYFWERNIDGHCPDNQEAFAITMGSMALAEDVFLLVIPIMVVWQLKLVRTEKIRITILFMFGGVVCIFGILRVIELIHYQAENLTASGAFEVTWAVIEINLGIVCGCVVLMRPLLHSFVTFLKRYLSRGKEPLNSDC</sequence>
<comment type="similarity">
    <text evidence="5">Belongs to the SAT4 family.</text>
</comment>
<dbReference type="Pfam" id="PF20684">
    <property type="entry name" value="Fung_rhodopsin"/>
    <property type="match status" value="1"/>
</dbReference>
<organism evidence="8 9">
    <name type="scientific">Penicillium brasilianum</name>
    <dbReference type="NCBI Taxonomy" id="104259"/>
    <lineage>
        <taxon>Eukaryota</taxon>
        <taxon>Fungi</taxon>
        <taxon>Dikarya</taxon>
        <taxon>Ascomycota</taxon>
        <taxon>Pezizomycotina</taxon>
        <taxon>Eurotiomycetes</taxon>
        <taxon>Eurotiomycetidae</taxon>
        <taxon>Eurotiales</taxon>
        <taxon>Aspergillaceae</taxon>
        <taxon>Penicillium</taxon>
    </lineage>
</organism>
<gene>
    <name evidence="8" type="ORF">PMG11_03198</name>
</gene>
<evidence type="ECO:0000256" key="6">
    <source>
        <dbReference type="SAM" id="Phobius"/>
    </source>
</evidence>
<dbReference type="PANTHER" id="PTHR33048:SF47">
    <property type="entry name" value="INTEGRAL MEMBRANE PROTEIN-RELATED"/>
    <property type="match status" value="1"/>
</dbReference>
<evidence type="ECO:0000256" key="5">
    <source>
        <dbReference type="ARBA" id="ARBA00038359"/>
    </source>
</evidence>
<evidence type="ECO:0000259" key="7">
    <source>
        <dbReference type="Pfam" id="PF20684"/>
    </source>
</evidence>
<comment type="subcellular location">
    <subcellularLocation>
        <location evidence="1">Membrane</location>
        <topology evidence="1">Multi-pass membrane protein</topology>
    </subcellularLocation>
</comment>
<feature type="transmembrane region" description="Helical" evidence="6">
    <location>
        <begin position="74"/>
        <end position="96"/>
    </location>
</feature>
<dbReference type="Proteomes" id="UP000042958">
    <property type="component" value="Unassembled WGS sequence"/>
</dbReference>
<accession>A0A0F7V9I9</accession>
<proteinExistence type="inferred from homology"/>
<name>A0A0F7V9I9_PENBI</name>
<evidence type="ECO:0000313" key="8">
    <source>
        <dbReference type="EMBL" id="CEO58474.1"/>
    </source>
</evidence>
<keyword evidence="2 6" id="KW-0812">Transmembrane</keyword>
<feature type="domain" description="Rhodopsin" evidence="7">
    <location>
        <begin position="50"/>
        <end position="287"/>
    </location>
</feature>
<keyword evidence="9" id="KW-1185">Reference proteome</keyword>
<dbReference type="OrthoDB" id="10017208at2759"/>
<reference evidence="9" key="1">
    <citation type="journal article" date="2015" name="Genome Announc.">
        <title>Draft genome sequence of the fungus Penicillium brasilianum MG11.</title>
        <authorList>
            <person name="Horn F."/>
            <person name="Linde J."/>
            <person name="Mattern D.J."/>
            <person name="Walther G."/>
            <person name="Guthke R."/>
            <person name="Brakhage A.A."/>
            <person name="Valiante V."/>
        </authorList>
    </citation>
    <scope>NUCLEOTIDE SEQUENCE [LARGE SCALE GENOMIC DNA]</scope>
    <source>
        <strain evidence="9">MG11</strain>
    </source>
</reference>
<feature type="transmembrane region" description="Helical" evidence="6">
    <location>
        <begin position="226"/>
        <end position="245"/>
    </location>
</feature>
<dbReference type="PANTHER" id="PTHR33048">
    <property type="entry name" value="PTH11-LIKE INTEGRAL MEMBRANE PROTEIN (AFU_ORTHOLOGUE AFUA_5G11245)"/>
    <property type="match status" value="1"/>
</dbReference>
<feature type="transmembrane region" description="Helical" evidence="6">
    <location>
        <begin position="265"/>
        <end position="286"/>
    </location>
</feature>
<dbReference type="InterPro" id="IPR049326">
    <property type="entry name" value="Rhodopsin_dom_fungi"/>
</dbReference>
<dbReference type="EMBL" id="CDHK01000003">
    <property type="protein sequence ID" value="CEO58474.1"/>
    <property type="molecule type" value="Genomic_DNA"/>
</dbReference>
<dbReference type="InterPro" id="IPR052337">
    <property type="entry name" value="SAT4-like"/>
</dbReference>
<feature type="transmembrane region" description="Helical" evidence="6">
    <location>
        <begin position="33"/>
        <end position="53"/>
    </location>
</feature>
<keyword evidence="3 6" id="KW-1133">Transmembrane helix</keyword>
<dbReference type="GO" id="GO:0016020">
    <property type="term" value="C:membrane"/>
    <property type="evidence" value="ECO:0007669"/>
    <property type="project" value="UniProtKB-SubCell"/>
</dbReference>
<dbReference type="AlphaFoldDB" id="A0A0F7V9I9"/>
<evidence type="ECO:0000313" key="9">
    <source>
        <dbReference type="Proteomes" id="UP000042958"/>
    </source>
</evidence>